<dbReference type="Pfam" id="PF00129">
    <property type="entry name" value="MHC_I"/>
    <property type="match status" value="1"/>
</dbReference>
<keyword evidence="3" id="KW-0732">Signal</keyword>
<dbReference type="FunFam" id="3.30.500.10:FF:000003">
    <property type="entry name" value="IgG receptor FcRn large subunit p51"/>
    <property type="match status" value="1"/>
</dbReference>
<dbReference type="InterPro" id="IPR003006">
    <property type="entry name" value="Ig/MHC_CS"/>
</dbReference>
<dbReference type="InterPro" id="IPR037055">
    <property type="entry name" value="MHC_I-like_Ag-recog_sf"/>
</dbReference>
<comment type="similarity">
    <text evidence="7">Belongs to the MHC class I family.</text>
</comment>
<dbReference type="Pfam" id="PF07654">
    <property type="entry name" value="C1-set"/>
    <property type="match status" value="1"/>
</dbReference>
<keyword evidence="11" id="KW-1185">Reference proteome</keyword>
<dbReference type="InterPro" id="IPR001039">
    <property type="entry name" value="MHC_I_a_a1/a2"/>
</dbReference>
<dbReference type="Ensembl" id="ENSTMTT00000015016.1">
    <property type="protein sequence ID" value="ENSTMTP00000014522.1"/>
    <property type="gene ID" value="ENSTMTG00000010270.1"/>
</dbReference>
<keyword evidence="4 8" id="KW-0472">Membrane</keyword>
<protein>
    <recommendedName>
        <fullName evidence="9">Ig-like domain-containing protein</fullName>
    </recommendedName>
</protein>
<dbReference type="GeneTree" id="ENSGT01120000271825"/>
<feature type="domain" description="Ig-like" evidence="9">
    <location>
        <begin position="200"/>
        <end position="291"/>
    </location>
</feature>
<keyword evidence="5" id="KW-1015">Disulfide bond</keyword>
<sequence length="395" mass="43753">MGLRAGGHGWGWEVSAGPHWVTLVSPEQGRKLLAVLVTAVTHEDGTQHFIMIARLDDVQIAYYNSDTRELRPTEEWAAQAMGAEYIKEKTQEFWGFEEGARGETRWLMQQYNQTGGIHTEQVHVGCALSDQAPMDPRFQYAYDGGDFISFDNQTGTWVAAVQLAVPVKQLWETGDKFWTQFVQRYLQHECLETLQRITHPLLSPHPQSQLSHHRSSITLSCHARGFYPRPIHVSWVRDGEDILAETDSSGILPNDIHSYYTQSSLEISPQQEDGHRYACRVEHSSLEEPVLVWAPGKKGPLPPGVLAAIVLAVLVLAGAVGAGVILWRRKSAGKSRSHGAGVWGVGRPSQPKGEWLLPLPPRRDGAGPWGRADHRSPALLGAEWALSLAGRLVPG</sequence>
<dbReference type="AlphaFoldDB" id="A0A674J3P2"/>
<dbReference type="SMART" id="SM00407">
    <property type="entry name" value="IGc1"/>
    <property type="match status" value="1"/>
</dbReference>
<dbReference type="InterPro" id="IPR011161">
    <property type="entry name" value="MHC_I-like_Ag-recog"/>
</dbReference>
<dbReference type="PROSITE" id="PS00290">
    <property type="entry name" value="IG_MHC"/>
    <property type="match status" value="1"/>
</dbReference>
<dbReference type="InterPro" id="IPR036179">
    <property type="entry name" value="Ig-like_dom_sf"/>
</dbReference>
<evidence type="ECO:0000259" key="9">
    <source>
        <dbReference type="PROSITE" id="PS50835"/>
    </source>
</evidence>
<name>A0A674J3P2_9SAUR</name>
<keyword evidence="8" id="KW-1133">Transmembrane helix</keyword>
<dbReference type="Ensembl" id="ENSTMTT00000016042.1">
    <property type="protein sequence ID" value="ENSTMTP00000015491.1"/>
    <property type="gene ID" value="ENSTMTG00000011139.1"/>
</dbReference>
<accession>A0A674J3P2</accession>
<dbReference type="PROSITE" id="PS50835">
    <property type="entry name" value="IG_LIKE"/>
    <property type="match status" value="1"/>
</dbReference>
<feature type="transmembrane region" description="Helical" evidence="8">
    <location>
        <begin position="305"/>
        <end position="327"/>
    </location>
</feature>
<evidence type="ECO:0000313" key="11">
    <source>
        <dbReference type="Proteomes" id="UP000472274"/>
    </source>
</evidence>
<dbReference type="GO" id="GO:0009897">
    <property type="term" value="C:external side of plasma membrane"/>
    <property type="evidence" value="ECO:0007669"/>
    <property type="project" value="TreeGrafter"/>
</dbReference>
<reference evidence="10" key="1">
    <citation type="submission" date="2025-05" db="UniProtKB">
        <authorList>
            <consortium name="Ensembl"/>
        </authorList>
    </citation>
    <scope>IDENTIFICATION</scope>
</reference>
<dbReference type="InterPro" id="IPR003597">
    <property type="entry name" value="Ig_C1-set"/>
</dbReference>
<keyword evidence="2" id="KW-1003">Cell membrane</keyword>
<dbReference type="Gene3D" id="2.60.40.10">
    <property type="entry name" value="Immunoglobulins"/>
    <property type="match status" value="1"/>
</dbReference>
<dbReference type="InterPro" id="IPR050208">
    <property type="entry name" value="MHC_class-I_related"/>
</dbReference>
<keyword evidence="6" id="KW-0325">Glycoprotein</keyword>
<evidence type="ECO:0000256" key="8">
    <source>
        <dbReference type="SAM" id="Phobius"/>
    </source>
</evidence>
<dbReference type="GO" id="GO:0006955">
    <property type="term" value="P:immune response"/>
    <property type="evidence" value="ECO:0007669"/>
    <property type="project" value="TreeGrafter"/>
</dbReference>
<dbReference type="Gene3D" id="3.30.500.10">
    <property type="entry name" value="MHC class I-like antigen recognition-like"/>
    <property type="match status" value="1"/>
</dbReference>
<evidence type="ECO:0000256" key="5">
    <source>
        <dbReference type="ARBA" id="ARBA00023157"/>
    </source>
</evidence>
<proteinExistence type="inferred from homology"/>
<evidence type="ECO:0000256" key="7">
    <source>
        <dbReference type="RuleBase" id="RU004439"/>
    </source>
</evidence>
<evidence type="ECO:0000256" key="2">
    <source>
        <dbReference type="ARBA" id="ARBA00022475"/>
    </source>
</evidence>
<keyword evidence="8" id="KW-0812">Transmembrane</keyword>
<organism evidence="10 11">
    <name type="scientific">Terrapene triunguis</name>
    <name type="common">Three-toed box turtle</name>
    <dbReference type="NCBI Taxonomy" id="2587831"/>
    <lineage>
        <taxon>Eukaryota</taxon>
        <taxon>Metazoa</taxon>
        <taxon>Chordata</taxon>
        <taxon>Craniata</taxon>
        <taxon>Vertebrata</taxon>
        <taxon>Euteleostomi</taxon>
        <taxon>Archelosauria</taxon>
        <taxon>Testudinata</taxon>
        <taxon>Testudines</taxon>
        <taxon>Cryptodira</taxon>
        <taxon>Durocryptodira</taxon>
        <taxon>Testudinoidea</taxon>
        <taxon>Emydidae</taxon>
        <taxon>Terrapene</taxon>
    </lineage>
</organism>
<dbReference type="InterPro" id="IPR007110">
    <property type="entry name" value="Ig-like_dom"/>
</dbReference>
<evidence type="ECO:0000313" key="10">
    <source>
        <dbReference type="Ensembl" id="ENSTMTP00000014522.1"/>
    </source>
</evidence>
<comment type="subcellular location">
    <subcellularLocation>
        <location evidence="1">Cell membrane</location>
    </subcellularLocation>
</comment>
<evidence type="ECO:0000256" key="3">
    <source>
        <dbReference type="ARBA" id="ARBA00022729"/>
    </source>
</evidence>
<dbReference type="PANTHER" id="PTHR16675">
    <property type="entry name" value="MHC CLASS I-RELATED"/>
    <property type="match status" value="1"/>
</dbReference>
<dbReference type="InterPro" id="IPR011162">
    <property type="entry name" value="MHC_I/II-like_Ag-recog"/>
</dbReference>
<dbReference type="GO" id="GO:0005615">
    <property type="term" value="C:extracellular space"/>
    <property type="evidence" value="ECO:0007669"/>
    <property type="project" value="TreeGrafter"/>
</dbReference>
<dbReference type="SUPFAM" id="SSF54452">
    <property type="entry name" value="MHC antigen-recognition domain"/>
    <property type="match status" value="1"/>
</dbReference>
<evidence type="ECO:0000256" key="6">
    <source>
        <dbReference type="ARBA" id="ARBA00023180"/>
    </source>
</evidence>
<dbReference type="Proteomes" id="UP000472274">
    <property type="component" value="Unplaced"/>
</dbReference>
<dbReference type="PANTHER" id="PTHR16675:SF67">
    <property type="entry name" value="IG-LIKE DOMAIN-CONTAINING PROTEIN"/>
    <property type="match status" value="1"/>
</dbReference>
<evidence type="ECO:0000256" key="1">
    <source>
        <dbReference type="ARBA" id="ARBA00004236"/>
    </source>
</evidence>
<dbReference type="PRINTS" id="PR01638">
    <property type="entry name" value="MHCCLASSI"/>
</dbReference>
<dbReference type="SUPFAM" id="SSF48726">
    <property type="entry name" value="Immunoglobulin"/>
    <property type="match status" value="1"/>
</dbReference>
<evidence type="ECO:0000256" key="4">
    <source>
        <dbReference type="ARBA" id="ARBA00023136"/>
    </source>
</evidence>
<dbReference type="InterPro" id="IPR013783">
    <property type="entry name" value="Ig-like_fold"/>
</dbReference>